<keyword evidence="3" id="KW-1185">Reference proteome</keyword>
<feature type="region of interest" description="Disordered" evidence="1">
    <location>
        <begin position="153"/>
        <end position="172"/>
    </location>
</feature>
<protein>
    <submittedName>
        <fullName evidence="2">Uncharacterized protein</fullName>
    </submittedName>
</protein>
<name>A0ABS8RZW9_DATST</name>
<evidence type="ECO:0000313" key="3">
    <source>
        <dbReference type="Proteomes" id="UP000823775"/>
    </source>
</evidence>
<proteinExistence type="predicted"/>
<reference evidence="2 3" key="1">
    <citation type="journal article" date="2021" name="BMC Genomics">
        <title>Datura genome reveals duplications of psychoactive alkaloid biosynthetic genes and high mutation rate following tissue culture.</title>
        <authorList>
            <person name="Rajewski A."/>
            <person name="Carter-House D."/>
            <person name="Stajich J."/>
            <person name="Litt A."/>
        </authorList>
    </citation>
    <scope>NUCLEOTIDE SEQUENCE [LARGE SCALE GENOMIC DNA]</scope>
    <source>
        <strain evidence="2">AR-01</strain>
    </source>
</reference>
<evidence type="ECO:0000256" key="1">
    <source>
        <dbReference type="SAM" id="MobiDB-lite"/>
    </source>
</evidence>
<dbReference type="EMBL" id="JACEIK010000205">
    <property type="protein sequence ID" value="MCD7452344.1"/>
    <property type="molecule type" value="Genomic_DNA"/>
</dbReference>
<gene>
    <name evidence="2" type="ORF">HAX54_016272</name>
</gene>
<comment type="caution">
    <text evidence="2">The sequence shown here is derived from an EMBL/GenBank/DDBJ whole genome shotgun (WGS) entry which is preliminary data.</text>
</comment>
<evidence type="ECO:0000313" key="2">
    <source>
        <dbReference type="EMBL" id="MCD7452344.1"/>
    </source>
</evidence>
<dbReference type="Proteomes" id="UP000823775">
    <property type="component" value="Unassembled WGS sequence"/>
</dbReference>
<sequence>MRADFTKDDDKETRMIAKRHLIAGSGEIHSRTDLHHSLVETLGRILNDRNQTGGSMVRQSNGTVTQTTGNIDSLKTDAKENKNWANLFQGSPMGSKDMDLELFSPIIKEGMREIRSKSAIKNQLSSYKDHGIAITNGFNILVVVGEQTQFELGQHNNQRGGEDDRPPSPPPP</sequence>
<accession>A0ABS8RZW9</accession>
<feature type="region of interest" description="Disordered" evidence="1">
    <location>
        <begin position="50"/>
        <end position="69"/>
    </location>
</feature>
<organism evidence="2 3">
    <name type="scientific">Datura stramonium</name>
    <name type="common">Jimsonweed</name>
    <name type="synonym">Common thornapple</name>
    <dbReference type="NCBI Taxonomy" id="4076"/>
    <lineage>
        <taxon>Eukaryota</taxon>
        <taxon>Viridiplantae</taxon>
        <taxon>Streptophyta</taxon>
        <taxon>Embryophyta</taxon>
        <taxon>Tracheophyta</taxon>
        <taxon>Spermatophyta</taxon>
        <taxon>Magnoliopsida</taxon>
        <taxon>eudicotyledons</taxon>
        <taxon>Gunneridae</taxon>
        <taxon>Pentapetalae</taxon>
        <taxon>asterids</taxon>
        <taxon>lamiids</taxon>
        <taxon>Solanales</taxon>
        <taxon>Solanaceae</taxon>
        <taxon>Solanoideae</taxon>
        <taxon>Datureae</taxon>
        <taxon>Datura</taxon>
    </lineage>
</organism>